<dbReference type="InterPro" id="IPR029052">
    <property type="entry name" value="Metallo-depent_PP-like"/>
</dbReference>
<dbReference type="EMBL" id="LR798287">
    <property type="protein sequence ID" value="CAB5221039.1"/>
    <property type="molecule type" value="Genomic_DNA"/>
</dbReference>
<feature type="domain" description="Calcineurin-like phosphoesterase" evidence="1">
    <location>
        <begin position="1"/>
        <end position="193"/>
    </location>
</feature>
<keyword evidence="2" id="KW-0378">Hydrolase</keyword>
<gene>
    <name evidence="2" type="ORF">UFOVP245_63</name>
</gene>
<protein>
    <submittedName>
        <fullName evidence="2">Endonuclease subunit</fullName>
    </submittedName>
</protein>
<dbReference type="Pfam" id="PF00149">
    <property type="entry name" value="Metallophos"/>
    <property type="match status" value="1"/>
</dbReference>
<keyword evidence="2" id="KW-0540">Nuclease</keyword>
<dbReference type="GO" id="GO:0016787">
    <property type="term" value="F:hydrolase activity"/>
    <property type="evidence" value="ECO:0007669"/>
    <property type="project" value="InterPro"/>
</dbReference>
<dbReference type="SUPFAM" id="SSF56300">
    <property type="entry name" value="Metallo-dependent phosphatases"/>
    <property type="match status" value="1"/>
</dbReference>
<organism evidence="2">
    <name type="scientific">uncultured Caudovirales phage</name>
    <dbReference type="NCBI Taxonomy" id="2100421"/>
    <lineage>
        <taxon>Viruses</taxon>
        <taxon>Duplodnaviria</taxon>
        <taxon>Heunggongvirae</taxon>
        <taxon>Uroviricota</taxon>
        <taxon>Caudoviricetes</taxon>
        <taxon>Peduoviridae</taxon>
        <taxon>Maltschvirus</taxon>
        <taxon>Maltschvirus maltsch</taxon>
    </lineage>
</organism>
<dbReference type="InterPro" id="IPR050535">
    <property type="entry name" value="DNA_Repair-Maintenance_Comp"/>
</dbReference>
<dbReference type="PANTHER" id="PTHR30337">
    <property type="entry name" value="COMPONENT OF ATP-DEPENDENT DSDNA EXONUCLEASE"/>
    <property type="match status" value="1"/>
</dbReference>
<keyword evidence="2" id="KW-0255">Endonuclease</keyword>
<dbReference type="Gene3D" id="3.60.21.10">
    <property type="match status" value="1"/>
</dbReference>
<dbReference type="GO" id="GO:0004519">
    <property type="term" value="F:endonuclease activity"/>
    <property type="evidence" value="ECO:0007669"/>
    <property type="project" value="UniProtKB-KW"/>
</dbReference>
<reference evidence="2" key="1">
    <citation type="submission" date="2020-05" db="EMBL/GenBank/DDBJ databases">
        <authorList>
            <person name="Chiriac C."/>
            <person name="Salcher M."/>
            <person name="Ghai R."/>
            <person name="Kavagutti S V."/>
        </authorList>
    </citation>
    <scope>NUCLEOTIDE SEQUENCE</scope>
</reference>
<proteinExistence type="predicted"/>
<sequence>MKVALITDTHWGIRNDSIIQHNHMKKFLDDIFYPALGAHGITDVYHLGDLVDRRKYINFNTARRLREDFLDHLQGKQINMHIIAGNHDTYYKNTNDLNALDEMLFGKYDNIQIYTNAFETEFPDATRVLLLPWICDENRERSINTIKKSKAQIALGHLELAGFELYRGHKNDHGDDPSIFDRFNLVCSGHYHTRSNNGNIHYLGCPVQFTWTDYNDPKGFHILDTETLELSFIPNHHNIFHKHFYDDLNREMDDVLNFDVGAYKDGYVKIVVKNKTNPYWFDMVVDRIEKSGVADLQVVEDHLNLDLTQDDDIVDQAEGTMTILNNYINGLTIQADKKRVESIIQNLYSEAQSIQ</sequence>
<evidence type="ECO:0000313" key="2">
    <source>
        <dbReference type="EMBL" id="CAB5221039.1"/>
    </source>
</evidence>
<dbReference type="InterPro" id="IPR004843">
    <property type="entry name" value="Calcineurin-like_PHP"/>
</dbReference>
<evidence type="ECO:0000259" key="1">
    <source>
        <dbReference type="Pfam" id="PF00149"/>
    </source>
</evidence>
<accession>A0A6J7WSI6</accession>
<name>A0A6J7WSI6_9CAUD</name>